<feature type="region of interest" description="Disordered" evidence="1">
    <location>
        <begin position="82"/>
        <end position="111"/>
    </location>
</feature>
<reference evidence="4" key="2">
    <citation type="submission" date="2024-07" db="EMBL/GenBank/DDBJ databases">
        <title>Two chromosome-level genome assemblies of Korean endemic species Abeliophyllum distichum and Forsythia ovata (Oleaceae).</title>
        <authorList>
            <person name="Jang H."/>
        </authorList>
    </citation>
    <scope>NUCLEOTIDE SEQUENCE [LARGE SCALE GENOMIC DNA]</scope>
</reference>
<protein>
    <recommendedName>
        <fullName evidence="5">Transposase</fullName>
    </recommendedName>
</protein>
<proteinExistence type="predicted"/>
<organism evidence="3 4">
    <name type="scientific">Abeliophyllum distichum</name>
    <dbReference type="NCBI Taxonomy" id="126358"/>
    <lineage>
        <taxon>Eukaryota</taxon>
        <taxon>Viridiplantae</taxon>
        <taxon>Streptophyta</taxon>
        <taxon>Embryophyta</taxon>
        <taxon>Tracheophyta</taxon>
        <taxon>Spermatophyta</taxon>
        <taxon>Magnoliopsida</taxon>
        <taxon>eudicotyledons</taxon>
        <taxon>Gunneridae</taxon>
        <taxon>Pentapetalae</taxon>
        <taxon>asterids</taxon>
        <taxon>lamiids</taxon>
        <taxon>Lamiales</taxon>
        <taxon>Oleaceae</taxon>
        <taxon>Forsythieae</taxon>
        <taxon>Abeliophyllum</taxon>
    </lineage>
</organism>
<accession>A0ABD1UG62</accession>
<dbReference type="AlphaFoldDB" id="A0ABD1UG62"/>
<sequence length="167" mass="19010">MNTQNHMATRSITKVESSARKIFNLKMSSQKIKETEEDSGVQFFDSEDDVNGDDFVYDINVEECIAVGLNSDPVVEERHANAIGKDSDSDHSYDPMTEDLKTNYSSDEESNVRNHTFNDEKEMWDPQFEVGKTFIDVPQFRKAIRNHGVATGCNLTMKTNDDKRAQC</sequence>
<evidence type="ECO:0000256" key="1">
    <source>
        <dbReference type="SAM" id="MobiDB-lite"/>
    </source>
</evidence>
<dbReference type="Proteomes" id="UP001604336">
    <property type="component" value="Unassembled WGS sequence"/>
</dbReference>
<evidence type="ECO:0000313" key="2">
    <source>
        <dbReference type="EMBL" id="KAL2523994.1"/>
    </source>
</evidence>
<dbReference type="EMBL" id="JBFOLK010000003">
    <property type="protein sequence ID" value="KAL2523994.1"/>
    <property type="molecule type" value="Genomic_DNA"/>
</dbReference>
<gene>
    <name evidence="2" type="ORF">Adt_09048</name>
    <name evidence="3" type="ORF">Adt_09051</name>
</gene>
<keyword evidence="4" id="KW-1185">Reference proteome</keyword>
<feature type="compositionally biased region" description="Basic and acidic residues" evidence="1">
    <location>
        <begin position="82"/>
        <end position="101"/>
    </location>
</feature>
<name>A0ABD1UG62_9LAMI</name>
<comment type="caution">
    <text evidence="3">The sequence shown here is derived from an EMBL/GenBank/DDBJ whole genome shotgun (WGS) entry which is preliminary data.</text>
</comment>
<evidence type="ECO:0000313" key="3">
    <source>
        <dbReference type="EMBL" id="KAL2523997.1"/>
    </source>
</evidence>
<dbReference type="EMBL" id="JBFOLK010000003">
    <property type="protein sequence ID" value="KAL2523997.1"/>
    <property type="molecule type" value="Genomic_DNA"/>
</dbReference>
<evidence type="ECO:0000313" key="4">
    <source>
        <dbReference type="Proteomes" id="UP001604336"/>
    </source>
</evidence>
<evidence type="ECO:0008006" key="5">
    <source>
        <dbReference type="Google" id="ProtNLM"/>
    </source>
</evidence>
<reference evidence="3" key="1">
    <citation type="submission" date="2024-07" db="EMBL/GenBank/DDBJ databases">
        <title>Two chromosome-level genome assemblies of Korean endemic species Abeliophyllum distichum and Forsythia ovata (Oleaceae).</title>
        <authorList>
            <person name="Mun J.H."/>
        </authorList>
    </citation>
    <scope>NUCLEOTIDE SEQUENCE</scope>
    <source>
        <strain evidence="3">KNKB198505000391</strain>
        <tissue evidence="3">Leaf</tissue>
    </source>
</reference>